<dbReference type="SMART" id="SM00347">
    <property type="entry name" value="HTH_MARR"/>
    <property type="match status" value="1"/>
</dbReference>
<dbReference type="Pfam" id="PF12802">
    <property type="entry name" value="MarR_2"/>
    <property type="match status" value="1"/>
</dbReference>
<sequence length="184" mass="20133">MKRTSDLIDTAREQWHEVRPDLDTTSIDVIGRVLRAAAVLRRRLDATFAEEGLNRAEFDLLCALRRTGAPVTPGRLNELTVSSGAATTKRVQQLTERGLLERTSDERDRRSARIALTDQGRDVIDRAFPRNLEAERQLLSALSAHQRESLAGGLAELLHALEGTTAPVGRTAGTRGGGPAESEE</sequence>
<organism evidence="3 4">
    <name type="scientific">Halopolyspora algeriensis</name>
    <dbReference type="NCBI Taxonomy" id="1500506"/>
    <lineage>
        <taxon>Bacteria</taxon>
        <taxon>Bacillati</taxon>
        <taxon>Actinomycetota</taxon>
        <taxon>Actinomycetes</taxon>
        <taxon>Actinomycetes incertae sedis</taxon>
        <taxon>Halopolyspora</taxon>
    </lineage>
</organism>
<dbReference type="PANTHER" id="PTHR33164">
    <property type="entry name" value="TRANSCRIPTIONAL REGULATOR, MARR FAMILY"/>
    <property type="match status" value="1"/>
</dbReference>
<dbReference type="InterPro" id="IPR000835">
    <property type="entry name" value="HTH_MarR-typ"/>
</dbReference>
<dbReference type="PRINTS" id="PR00598">
    <property type="entry name" value="HTHMARR"/>
</dbReference>
<dbReference type="InterPro" id="IPR039422">
    <property type="entry name" value="MarR/SlyA-like"/>
</dbReference>
<evidence type="ECO:0000259" key="2">
    <source>
        <dbReference type="PROSITE" id="PS50995"/>
    </source>
</evidence>
<dbReference type="AlphaFoldDB" id="A0A368VWH0"/>
<dbReference type="InterPro" id="IPR036390">
    <property type="entry name" value="WH_DNA-bd_sf"/>
</dbReference>
<comment type="caution">
    <text evidence="3">The sequence shown here is derived from an EMBL/GenBank/DDBJ whole genome shotgun (WGS) entry which is preliminary data.</text>
</comment>
<keyword evidence="3" id="KW-0238">DNA-binding</keyword>
<evidence type="ECO:0000313" key="4">
    <source>
        <dbReference type="Proteomes" id="UP000253495"/>
    </source>
</evidence>
<dbReference type="EMBL" id="QPJC01000004">
    <property type="protein sequence ID" value="RCW44517.1"/>
    <property type="molecule type" value="Genomic_DNA"/>
</dbReference>
<evidence type="ECO:0000313" key="3">
    <source>
        <dbReference type="EMBL" id="RCW44517.1"/>
    </source>
</evidence>
<dbReference type="PANTHER" id="PTHR33164:SF104">
    <property type="entry name" value="TRANSCRIPTIONAL REGULATORY PROTEIN"/>
    <property type="match status" value="1"/>
</dbReference>
<feature type="compositionally biased region" description="Gly residues" evidence="1">
    <location>
        <begin position="174"/>
        <end position="184"/>
    </location>
</feature>
<reference evidence="3 4" key="1">
    <citation type="submission" date="2018-07" db="EMBL/GenBank/DDBJ databases">
        <title>Genomic Encyclopedia of Type Strains, Phase III (KMG-III): the genomes of soil and plant-associated and newly described type strains.</title>
        <authorList>
            <person name="Whitman W."/>
        </authorList>
    </citation>
    <scope>NUCLEOTIDE SEQUENCE [LARGE SCALE GENOMIC DNA]</scope>
    <source>
        <strain evidence="3 4">CECT 8575</strain>
    </source>
</reference>
<dbReference type="Proteomes" id="UP000253495">
    <property type="component" value="Unassembled WGS sequence"/>
</dbReference>
<gene>
    <name evidence="3" type="ORF">DFQ14_104106</name>
</gene>
<dbReference type="GO" id="GO:0003677">
    <property type="term" value="F:DNA binding"/>
    <property type="evidence" value="ECO:0007669"/>
    <property type="project" value="UniProtKB-KW"/>
</dbReference>
<feature type="region of interest" description="Disordered" evidence="1">
    <location>
        <begin position="162"/>
        <end position="184"/>
    </location>
</feature>
<feature type="compositionally biased region" description="Low complexity" evidence="1">
    <location>
        <begin position="162"/>
        <end position="173"/>
    </location>
</feature>
<dbReference type="OrthoDB" id="3237509at2"/>
<dbReference type="SUPFAM" id="SSF46785">
    <property type="entry name" value="Winged helix' DNA-binding domain"/>
    <property type="match status" value="1"/>
</dbReference>
<feature type="domain" description="HTH marR-type" evidence="2">
    <location>
        <begin position="26"/>
        <end position="159"/>
    </location>
</feature>
<dbReference type="GO" id="GO:0006950">
    <property type="term" value="P:response to stress"/>
    <property type="evidence" value="ECO:0007669"/>
    <property type="project" value="TreeGrafter"/>
</dbReference>
<dbReference type="InterPro" id="IPR036388">
    <property type="entry name" value="WH-like_DNA-bd_sf"/>
</dbReference>
<accession>A0A368VWH0</accession>
<dbReference type="RefSeq" id="WP_114452593.1">
    <property type="nucleotide sequence ID" value="NZ_QPJC01000004.1"/>
</dbReference>
<name>A0A368VWH0_9ACTN</name>
<dbReference type="PROSITE" id="PS50995">
    <property type="entry name" value="HTH_MARR_2"/>
    <property type="match status" value="1"/>
</dbReference>
<dbReference type="GO" id="GO:0003700">
    <property type="term" value="F:DNA-binding transcription factor activity"/>
    <property type="evidence" value="ECO:0007669"/>
    <property type="project" value="InterPro"/>
</dbReference>
<keyword evidence="4" id="KW-1185">Reference proteome</keyword>
<dbReference type="Gene3D" id="1.10.10.10">
    <property type="entry name" value="Winged helix-like DNA-binding domain superfamily/Winged helix DNA-binding domain"/>
    <property type="match status" value="1"/>
</dbReference>
<proteinExistence type="predicted"/>
<evidence type="ECO:0000256" key="1">
    <source>
        <dbReference type="SAM" id="MobiDB-lite"/>
    </source>
</evidence>
<protein>
    <submittedName>
        <fullName evidence="3">DNA-binding MarR family transcriptional regulator</fullName>
    </submittedName>
</protein>